<feature type="non-terminal residue" evidence="7">
    <location>
        <position position="1"/>
    </location>
</feature>
<evidence type="ECO:0000259" key="6">
    <source>
        <dbReference type="PROSITE" id="PS50157"/>
    </source>
</evidence>
<evidence type="ECO:0000256" key="4">
    <source>
        <dbReference type="ARBA" id="ARBA00022833"/>
    </source>
</evidence>
<dbReference type="EMBL" id="CAJPIZ010033321">
    <property type="protein sequence ID" value="CAG2120416.1"/>
    <property type="molecule type" value="Genomic_DNA"/>
</dbReference>
<name>A0A7R9QI69_9ACAR</name>
<dbReference type="Proteomes" id="UP000759131">
    <property type="component" value="Unassembled WGS sequence"/>
</dbReference>
<keyword evidence="2" id="KW-0677">Repeat</keyword>
<evidence type="ECO:0000256" key="5">
    <source>
        <dbReference type="PROSITE-ProRule" id="PRU00042"/>
    </source>
</evidence>
<accession>A0A7R9QI69</accession>
<dbReference type="FunFam" id="3.30.160.60:FF:001732">
    <property type="entry name" value="Zgc:162936"/>
    <property type="match status" value="1"/>
</dbReference>
<dbReference type="PROSITE" id="PS50157">
    <property type="entry name" value="ZINC_FINGER_C2H2_2"/>
    <property type="match status" value="5"/>
</dbReference>
<dbReference type="GO" id="GO:0008270">
    <property type="term" value="F:zinc ion binding"/>
    <property type="evidence" value="ECO:0007669"/>
    <property type="project" value="UniProtKB-KW"/>
</dbReference>
<evidence type="ECO:0000256" key="1">
    <source>
        <dbReference type="ARBA" id="ARBA00022723"/>
    </source>
</evidence>
<feature type="domain" description="C2H2-type" evidence="6">
    <location>
        <begin position="137"/>
        <end position="166"/>
    </location>
</feature>
<dbReference type="GO" id="GO:0000978">
    <property type="term" value="F:RNA polymerase II cis-regulatory region sequence-specific DNA binding"/>
    <property type="evidence" value="ECO:0007669"/>
    <property type="project" value="TreeGrafter"/>
</dbReference>
<dbReference type="SMART" id="SM00355">
    <property type="entry name" value="ZnF_C2H2"/>
    <property type="match status" value="7"/>
</dbReference>
<dbReference type="GO" id="GO:0005694">
    <property type="term" value="C:chromosome"/>
    <property type="evidence" value="ECO:0007669"/>
    <property type="project" value="UniProtKB-ARBA"/>
</dbReference>
<dbReference type="PROSITE" id="PS00028">
    <property type="entry name" value="ZINC_FINGER_C2H2_1"/>
    <property type="match status" value="5"/>
</dbReference>
<keyword evidence="4" id="KW-0862">Zinc</keyword>
<dbReference type="InterPro" id="IPR013087">
    <property type="entry name" value="Znf_C2H2_type"/>
</dbReference>
<dbReference type="InterPro" id="IPR050329">
    <property type="entry name" value="GLI_C2H2-zinc-finger"/>
</dbReference>
<dbReference type="PANTHER" id="PTHR19818">
    <property type="entry name" value="ZINC FINGER PROTEIN ZIC AND GLI"/>
    <property type="match status" value="1"/>
</dbReference>
<evidence type="ECO:0000256" key="3">
    <source>
        <dbReference type="ARBA" id="ARBA00022771"/>
    </source>
</evidence>
<dbReference type="AlphaFoldDB" id="A0A7R9QI69"/>
<dbReference type="PANTHER" id="PTHR19818:SF139">
    <property type="entry name" value="PAIR-RULE PROTEIN ODD-PAIRED"/>
    <property type="match status" value="1"/>
</dbReference>
<reference evidence="7" key="1">
    <citation type="submission" date="2020-11" db="EMBL/GenBank/DDBJ databases">
        <authorList>
            <person name="Tran Van P."/>
        </authorList>
    </citation>
    <scope>NUCLEOTIDE SEQUENCE</scope>
</reference>
<evidence type="ECO:0000313" key="7">
    <source>
        <dbReference type="EMBL" id="CAD7645138.1"/>
    </source>
</evidence>
<proteinExistence type="predicted"/>
<dbReference type="GO" id="GO:0000981">
    <property type="term" value="F:DNA-binding transcription factor activity, RNA polymerase II-specific"/>
    <property type="evidence" value="ECO:0007669"/>
    <property type="project" value="TreeGrafter"/>
</dbReference>
<dbReference type="GO" id="GO:0045944">
    <property type="term" value="P:positive regulation of transcription by RNA polymerase II"/>
    <property type="evidence" value="ECO:0007669"/>
    <property type="project" value="UniProtKB-ARBA"/>
</dbReference>
<protein>
    <recommendedName>
        <fullName evidence="6">C2H2-type domain-containing protein</fullName>
    </recommendedName>
</protein>
<feature type="domain" description="C2H2-type" evidence="6">
    <location>
        <begin position="16"/>
        <end position="46"/>
    </location>
</feature>
<gene>
    <name evidence="7" type="ORF">OSB1V03_LOCUS20363</name>
</gene>
<feature type="domain" description="C2H2-type" evidence="6">
    <location>
        <begin position="47"/>
        <end position="74"/>
    </location>
</feature>
<feature type="domain" description="C2H2-type" evidence="6">
    <location>
        <begin position="225"/>
        <end position="255"/>
    </location>
</feature>
<dbReference type="EMBL" id="OC887896">
    <property type="protein sequence ID" value="CAD7645138.1"/>
    <property type="molecule type" value="Genomic_DNA"/>
</dbReference>
<evidence type="ECO:0000256" key="2">
    <source>
        <dbReference type="ARBA" id="ARBA00022737"/>
    </source>
</evidence>
<dbReference type="InterPro" id="IPR036236">
    <property type="entry name" value="Znf_C2H2_sf"/>
</dbReference>
<keyword evidence="3 5" id="KW-0863">Zinc-finger</keyword>
<organism evidence="7">
    <name type="scientific">Medioppia subpectinata</name>
    <dbReference type="NCBI Taxonomy" id="1979941"/>
    <lineage>
        <taxon>Eukaryota</taxon>
        <taxon>Metazoa</taxon>
        <taxon>Ecdysozoa</taxon>
        <taxon>Arthropoda</taxon>
        <taxon>Chelicerata</taxon>
        <taxon>Arachnida</taxon>
        <taxon>Acari</taxon>
        <taxon>Acariformes</taxon>
        <taxon>Sarcoptiformes</taxon>
        <taxon>Oribatida</taxon>
        <taxon>Brachypylina</taxon>
        <taxon>Oppioidea</taxon>
        <taxon>Oppiidae</taxon>
        <taxon>Medioppia</taxon>
    </lineage>
</organism>
<dbReference type="Gene3D" id="3.30.160.60">
    <property type="entry name" value="Classic Zinc Finger"/>
    <property type="match status" value="5"/>
</dbReference>
<keyword evidence="8" id="KW-1185">Reference proteome</keyword>
<sequence length="263" mass="29870">KAHNPDAKPRKVVNKFRCEWTGCAKAFQTRGFLTAHVRQVHTDERPFECPQCGRRFSNNQYLQHHIKCHSSDKPFKCQYPGCEYSTHQKASLDVHHERHDTTTAYKCPEEGCNKSFAVKLALNVHIKGCHPAGGRPYVCDWPGCEASYKNMPMYKRHKNTHLGVKQFVCDIEGCGKGWPACEHRFGSNDKLVDHMNAHQGLRVVECPVEGCDKTFTGKPSGLRVVECPVEGCDKTFTGKPSVRQHLKQVHKYKTTEGLMPHIK</sequence>
<dbReference type="GO" id="GO:0005634">
    <property type="term" value="C:nucleus"/>
    <property type="evidence" value="ECO:0007669"/>
    <property type="project" value="UniProtKB-ARBA"/>
</dbReference>
<dbReference type="OrthoDB" id="6512519at2759"/>
<keyword evidence="1" id="KW-0479">Metal-binding</keyword>
<feature type="domain" description="C2H2-type" evidence="6">
    <location>
        <begin position="105"/>
        <end position="136"/>
    </location>
</feature>
<dbReference type="Pfam" id="PF00096">
    <property type="entry name" value="zf-C2H2"/>
    <property type="match status" value="2"/>
</dbReference>
<evidence type="ECO:0000313" key="8">
    <source>
        <dbReference type="Proteomes" id="UP000759131"/>
    </source>
</evidence>
<dbReference type="SUPFAM" id="SSF57667">
    <property type="entry name" value="beta-beta-alpha zinc fingers"/>
    <property type="match status" value="4"/>
</dbReference>